<reference evidence="2" key="1">
    <citation type="journal article" date="2020" name="Cell">
        <title>Large-Scale Comparative Analyses of Tick Genomes Elucidate Their Genetic Diversity and Vector Capacities.</title>
        <authorList>
            <consortium name="Tick Genome and Microbiome Consortium (TIGMIC)"/>
            <person name="Jia N."/>
            <person name="Wang J."/>
            <person name="Shi W."/>
            <person name="Du L."/>
            <person name="Sun Y."/>
            <person name="Zhan W."/>
            <person name="Jiang J.F."/>
            <person name="Wang Q."/>
            <person name="Zhang B."/>
            <person name="Ji P."/>
            <person name="Bell-Sakyi L."/>
            <person name="Cui X.M."/>
            <person name="Yuan T.T."/>
            <person name="Jiang B.G."/>
            <person name="Yang W.F."/>
            <person name="Lam T.T."/>
            <person name="Chang Q.C."/>
            <person name="Ding S.J."/>
            <person name="Wang X.J."/>
            <person name="Zhu J.G."/>
            <person name="Ruan X.D."/>
            <person name="Zhao L."/>
            <person name="Wei J.T."/>
            <person name="Ye R.Z."/>
            <person name="Que T.C."/>
            <person name="Du C.H."/>
            <person name="Zhou Y.H."/>
            <person name="Cheng J.X."/>
            <person name="Dai P.F."/>
            <person name="Guo W.B."/>
            <person name="Han X.H."/>
            <person name="Huang E.J."/>
            <person name="Li L.F."/>
            <person name="Wei W."/>
            <person name="Gao Y.C."/>
            <person name="Liu J.Z."/>
            <person name="Shao H.Z."/>
            <person name="Wang X."/>
            <person name="Wang C.C."/>
            <person name="Yang T.C."/>
            <person name="Huo Q.B."/>
            <person name="Li W."/>
            <person name="Chen H.Y."/>
            <person name="Chen S.E."/>
            <person name="Zhou L.G."/>
            <person name="Ni X.B."/>
            <person name="Tian J.H."/>
            <person name="Sheng Y."/>
            <person name="Liu T."/>
            <person name="Pan Y.S."/>
            <person name="Xia L.Y."/>
            <person name="Li J."/>
            <person name="Zhao F."/>
            <person name="Cao W.C."/>
        </authorList>
    </citation>
    <scope>NUCLEOTIDE SEQUENCE</scope>
    <source>
        <strain evidence="2">Rsan-2018</strain>
    </source>
</reference>
<reference evidence="2" key="2">
    <citation type="submission" date="2021-09" db="EMBL/GenBank/DDBJ databases">
        <authorList>
            <person name="Jia N."/>
            <person name="Wang J."/>
            <person name="Shi W."/>
            <person name="Du L."/>
            <person name="Sun Y."/>
            <person name="Zhan W."/>
            <person name="Jiang J."/>
            <person name="Wang Q."/>
            <person name="Zhang B."/>
            <person name="Ji P."/>
            <person name="Sakyi L.B."/>
            <person name="Cui X."/>
            <person name="Yuan T."/>
            <person name="Jiang B."/>
            <person name="Yang W."/>
            <person name="Lam T.T.-Y."/>
            <person name="Chang Q."/>
            <person name="Ding S."/>
            <person name="Wang X."/>
            <person name="Zhu J."/>
            <person name="Ruan X."/>
            <person name="Zhao L."/>
            <person name="Wei J."/>
            <person name="Que T."/>
            <person name="Du C."/>
            <person name="Cheng J."/>
            <person name="Dai P."/>
            <person name="Han X."/>
            <person name="Huang E."/>
            <person name="Gao Y."/>
            <person name="Liu J."/>
            <person name="Shao H."/>
            <person name="Ye R."/>
            <person name="Li L."/>
            <person name="Wei W."/>
            <person name="Wang X."/>
            <person name="Wang C."/>
            <person name="Huo Q."/>
            <person name="Li W."/>
            <person name="Guo W."/>
            <person name="Chen H."/>
            <person name="Chen S."/>
            <person name="Zhou L."/>
            <person name="Zhou L."/>
            <person name="Ni X."/>
            <person name="Tian J."/>
            <person name="Zhou Y."/>
            <person name="Sheng Y."/>
            <person name="Liu T."/>
            <person name="Pan Y."/>
            <person name="Xia L."/>
            <person name="Li J."/>
            <person name="Zhao F."/>
            <person name="Cao W."/>
        </authorList>
    </citation>
    <scope>NUCLEOTIDE SEQUENCE</scope>
    <source>
        <strain evidence="2">Rsan-2018</strain>
        <tissue evidence="2">Larvae</tissue>
    </source>
</reference>
<gene>
    <name evidence="2" type="ORF">HPB52_014786</name>
</gene>
<evidence type="ECO:0000313" key="3">
    <source>
        <dbReference type="Proteomes" id="UP000821837"/>
    </source>
</evidence>
<name>A0A9D4TAF4_RHISA</name>
<feature type="compositionally biased region" description="Basic residues" evidence="1">
    <location>
        <begin position="194"/>
        <end position="204"/>
    </location>
</feature>
<protein>
    <submittedName>
        <fullName evidence="2">Uncharacterized protein</fullName>
    </submittedName>
</protein>
<keyword evidence="3" id="KW-1185">Reference proteome</keyword>
<dbReference type="EMBL" id="JABSTV010001245">
    <property type="protein sequence ID" value="KAH7983855.1"/>
    <property type="molecule type" value="Genomic_DNA"/>
</dbReference>
<dbReference type="Proteomes" id="UP000821837">
    <property type="component" value="Chromosome 1"/>
</dbReference>
<evidence type="ECO:0000256" key="1">
    <source>
        <dbReference type="SAM" id="MobiDB-lite"/>
    </source>
</evidence>
<feature type="compositionally biased region" description="Low complexity" evidence="1">
    <location>
        <begin position="10"/>
        <end position="22"/>
    </location>
</feature>
<organism evidence="2 3">
    <name type="scientific">Rhipicephalus sanguineus</name>
    <name type="common">Brown dog tick</name>
    <name type="synonym">Ixodes sanguineus</name>
    <dbReference type="NCBI Taxonomy" id="34632"/>
    <lineage>
        <taxon>Eukaryota</taxon>
        <taxon>Metazoa</taxon>
        <taxon>Ecdysozoa</taxon>
        <taxon>Arthropoda</taxon>
        <taxon>Chelicerata</taxon>
        <taxon>Arachnida</taxon>
        <taxon>Acari</taxon>
        <taxon>Parasitiformes</taxon>
        <taxon>Ixodida</taxon>
        <taxon>Ixodoidea</taxon>
        <taxon>Ixodidae</taxon>
        <taxon>Rhipicephalinae</taxon>
        <taxon>Rhipicephalus</taxon>
        <taxon>Rhipicephalus</taxon>
    </lineage>
</organism>
<feature type="region of interest" description="Disordered" evidence="1">
    <location>
        <begin position="1"/>
        <end position="24"/>
    </location>
</feature>
<feature type="region of interest" description="Disordered" evidence="1">
    <location>
        <begin position="178"/>
        <end position="217"/>
    </location>
</feature>
<dbReference type="AlphaFoldDB" id="A0A9D4TAF4"/>
<comment type="caution">
    <text evidence="2">The sequence shown here is derived from an EMBL/GenBank/DDBJ whole genome shotgun (WGS) entry which is preliminary data.</text>
</comment>
<evidence type="ECO:0000313" key="2">
    <source>
        <dbReference type="EMBL" id="KAH7983855.1"/>
    </source>
</evidence>
<proteinExistence type="predicted"/>
<sequence>MACRERPSLAAAATTNAEASTAERWRHRTGRGALEKFYGPPQRQSRSDWPSQRFVFDAPLLGYCRLQTAPARKKMERLADDKSQWAASALKGTMTATSLAAGDGVAKGFPVAADCRSCSALQGRCTTSSAKRAGVTRRGGNNEGRNLRFGVRLLLGAPMINETHTRANARWCVLTDGRPSGRHNKTTSVTGGERRRHLARKARSARQVLRARVAATP</sequence>
<accession>A0A9D4TAF4</accession>